<dbReference type="Proteomes" id="UP000887229">
    <property type="component" value="Unassembled WGS sequence"/>
</dbReference>
<dbReference type="AlphaFoldDB" id="A0A9P7ZJS0"/>
<proteinExistence type="predicted"/>
<dbReference type="InterPro" id="IPR002110">
    <property type="entry name" value="Ankyrin_rpt"/>
</dbReference>
<dbReference type="PROSITE" id="PS50088">
    <property type="entry name" value="ANK_REPEAT"/>
    <property type="match status" value="1"/>
</dbReference>
<dbReference type="GeneID" id="70297710"/>
<dbReference type="PANTHER" id="PTHR24133:SF40">
    <property type="entry name" value="ANKYRIN REPEAT DOMAIN 44"/>
    <property type="match status" value="1"/>
</dbReference>
<dbReference type="OrthoDB" id="20872at2759"/>
<evidence type="ECO:0000313" key="3">
    <source>
        <dbReference type="Proteomes" id="UP000887229"/>
    </source>
</evidence>
<organism evidence="2 3">
    <name type="scientific">Emericellopsis atlantica</name>
    <dbReference type="NCBI Taxonomy" id="2614577"/>
    <lineage>
        <taxon>Eukaryota</taxon>
        <taxon>Fungi</taxon>
        <taxon>Dikarya</taxon>
        <taxon>Ascomycota</taxon>
        <taxon>Pezizomycotina</taxon>
        <taxon>Sordariomycetes</taxon>
        <taxon>Hypocreomycetidae</taxon>
        <taxon>Hypocreales</taxon>
        <taxon>Bionectriaceae</taxon>
        <taxon>Emericellopsis</taxon>
    </lineage>
</organism>
<dbReference type="InterPro" id="IPR052391">
    <property type="entry name" value="E3_Ligase-Neurotoxin"/>
</dbReference>
<dbReference type="RefSeq" id="XP_046116920.1">
    <property type="nucleotide sequence ID" value="XM_046266807.1"/>
</dbReference>
<accession>A0A9P7ZJS0</accession>
<dbReference type="Gene3D" id="1.25.40.20">
    <property type="entry name" value="Ankyrin repeat-containing domain"/>
    <property type="match status" value="2"/>
</dbReference>
<sequence length="576" mass="64738">MSSAPSLETLPNELLHKIVAYAYDPPPEPWINEHDSLLDTLVGDGYIGASDKWRLPSNLGYGGFCRVWHLQNLALISRRFYSFLTPLIYGFFSDCDHCLRPWEHAAETDQPEIILQWRKCHPDAPIAGSAASKSALSKAIARNSIRVAELLLYEGYTFKNDTVHVAPDLASPYPLLQAAARGHLHIVKLIADRGDDLNCGDFFSPGYQRQRYKVTALWQAVRHGHEDVIKFLLSRGAQWQPRGSQPHGPLWSALKYGRASIVRLFAELGLHDGLHEDAEAIMPFAHLNVGKYSQGQQWLLRRVLDLTSSAHRDQLHEQLRKHNIVYDENNNVDAFEEGYSMEEACFFGADLDAPMRSDLSMRKVSGIDRRPLVQAFSMPNRMALSMVSTLLEHNADPNIRPRGSQRTILHDAVLLANYDEAYKISLALISAGASLEATAYTGMTPLLWACLGHAHPEIIQLLIGSNANTYTNITDGSALYWALTDWESKGALFLWRNTNGDAGKTPYPALARRFLRVKEDLVKESAGVVQRGSFWTKGYSEFLDVNAVFPPEVDADYTYRLRRLPWKGLTKRGLGR</sequence>
<feature type="repeat" description="ANK" evidence="1">
    <location>
        <begin position="212"/>
        <end position="244"/>
    </location>
</feature>
<dbReference type="Pfam" id="PF12796">
    <property type="entry name" value="Ank_2"/>
    <property type="match status" value="1"/>
</dbReference>
<evidence type="ECO:0000256" key="1">
    <source>
        <dbReference type="PROSITE-ProRule" id="PRU00023"/>
    </source>
</evidence>
<dbReference type="PROSITE" id="PS50297">
    <property type="entry name" value="ANK_REP_REGION"/>
    <property type="match status" value="1"/>
</dbReference>
<dbReference type="EMBL" id="MU251259">
    <property type="protein sequence ID" value="KAG9252996.1"/>
    <property type="molecule type" value="Genomic_DNA"/>
</dbReference>
<evidence type="ECO:0000313" key="2">
    <source>
        <dbReference type="EMBL" id="KAG9252996.1"/>
    </source>
</evidence>
<dbReference type="SMART" id="SM00248">
    <property type="entry name" value="ANK"/>
    <property type="match status" value="6"/>
</dbReference>
<dbReference type="Pfam" id="PF00023">
    <property type="entry name" value="Ank"/>
    <property type="match status" value="1"/>
</dbReference>
<dbReference type="InterPro" id="IPR036770">
    <property type="entry name" value="Ankyrin_rpt-contain_sf"/>
</dbReference>
<keyword evidence="1" id="KW-0040">ANK repeat</keyword>
<dbReference type="SUPFAM" id="SSF48403">
    <property type="entry name" value="Ankyrin repeat"/>
    <property type="match status" value="1"/>
</dbReference>
<reference evidence="2" key="1">
    <citation type="journal article" date="2021" name="IMA Fungus">
        <title>Genomic characterization of three marine fungi, including Emericellopsis atlantica sp. nov. with signatures of a generalist lifestyle and marine biomass degradation.</title>
        <authorList>
            <person name="Hagestad O.C."/>
            <person name="Hou L."/>
            <person name="Andersen J.H."/>
            <person name="Hansen E.H."/>
            <person name="Altermark B."/>
            <person name="Li C."/>
            <person name="Kuhnert E."/>
            <person name="Cox R.J."/>
            <person name="Crous P.W."/>
            <person name="Spatafora J.W."/>
            <person name="Lail K."/>
            <person name="Amirebrahimi M."/>
            <person name="Lipzen A."/>
            <person name="Pangilinan J."/>
            <person name="Andreopoulos W."/>
            <person name="Hayes R.D."/>
            <person name="Ng V."/>
            <person name="Grigoriev I.V."/>
            <person name="Jackson S.A."/>
            <person name="Sutton T.D.S."/>
            <person name="Dobson A.D.W."/>
            <person name="Rama T."/>
        </authorList>
    </citation>
    <scope>NUCLEOTIDE SEQUENCE</scope>
    <source>
        <strain evidence="2">TS7</strain>
    </source>
</reference>
<protein>
    <submittedName>
        <fullName evidence="2">Ankyrin repeat-containing domain protein</fullName>
    </submittedName>
</protein>
<keyword evidence="3" id="KW-1185">Reference proteome</keyword>
<gene>
    <name evidence="2" type="ORF">F5Z01DRAFT_737809</name>
</gene>
<comment type="caution">
    <text evidence="2">The sequence shown here is derived from an EMBL/GenBank/DDBJ whole genome shotgun (WGS) entry which is preliminary data.</text>
</comment>
<dbReference type="PANTHER" id="PTHR24133">
    <property type="entry name" value="ANKYRIN DOMAIN-CONTAINING"/>
    <property type="match status" value="1"/>
</dbReference>
<name>A0A9P7ZJS0_9HYPO</name>